<dbReference type="CDD" id="cd19941">
    <property type="entry name" value="TIL"/>
    <property type="match status" value="1"/>
</dbReference>
<dbReference type="SMART" id="SM00832">
    <property type="entry name" value="C8"/>
    <property type="match status" value="1"/>
</dbReference>
<dbReference type="GO" id="GO:0007160">
    <property type="term" value="P:cell-matrix adhesion"/>
    <property type="evidence" value="ECO:0007669"/>
    <property type="project" value="InterPro"/>
</dbReference>
<dbReference type="PANTHER" id="PTHR46160:SF9">
    <property type="entry name" value="PROTEIN PRY2-RELATED"/>
    <property type="match status" value="1"/>
</dbReference>
<gene>
    <name evidence="7" type="ORF">DUI87_25920</name>
</gene>
<protein>
    <recommendedName>
        <fullName evidence="9">VWFD domain-containing protein</fullName>
    </recommendedName>
</protein>
<dbReference type="SMART" id="SM00216">
    <property type="entry name" value="VWD"/>
    <property type="match status" value="1"/>
</dbReference>
<dbReference type="PANTHER" id="PTHR46160">
    <property type="entry name" value="ALPHA-TECTORIN-RELATED"/>
    <property type="match status" value="1"/>
</dbReference>
<keyword evidence="2" id="KW-0472">Membrane</keyword>
<comment type="caution">
    <text evidence="7">The sequence shown here is derived from an EMBL/GenBank/DDBJ whole genome shotgun (WGS) entry which is preliminary data.</text>
</comment>
<dbReference type="Pfam" id="PF08742">
    <property type="entry name" value="C8"/>
    <property type="match status" value="1"/>
</dbReference>
<accession>A0A3M0JRS8</accession>
<evidence type="ECO:0000259" key="5">
    <source>
        <dbReference type="PROSITE" id="PS51220"/>
    </source>
</evidence>
<comment type="subcellular location">
    <subcellularLocation>
        <location evidence="1">Membrane</location>
    </subcellularLocation>
</comment>
<evidence type="ECO:0000256" key="2">
    <source>
        <dbReference type="ARBA" id="ARBA00023136"/>
    </source>
</evidence>
<keyword evidence="8" id="KW-1185">Reference proteome</keyword>
<dbReference type="InterPro" id="IPR036084">
    <property type="entry name" value="Ser_inhib-like_sf"/>
</dbReference>
<feature type="domain" description="NIDO" evidence="5">
    <location>
        <begin position="786"/>
        <end position="978"/>
    </location>
</feature>
<organism evidence="7 8">
    <name type="scientific">Hirundo rustica rustica</name>
    <dbReference type="NCBI Taxonomy" id="333673"/>
    <lineage>
        <taxon>Eukaryota</taxon>
        <taxon>Metazoa</taxon>
        <taxon>Chordata</taxon>
        <taxon>Craniata</taxon>
        <taxon>Vertebrata</taxon>
        <taxon>Euteleostomi</taxon>
        <taxon>Archelosauria</taxon>
        <taxon>Archosauria</taxon>
        <taxon>Dinosauria</taxon>
        <taxon>Saurischia</taxon>
        <taxon>Theropoda</taxon>
        <taxon>Coelurosauria</taxon>
        <taxon>Aves</taxon>
        <taxon>Neognathae</taxon>
        <taxon>Neoaves</taxon>
        <taxon>Telluraves</taxon>
        <taxon>Australaves</taxon>
        <taxon>Passeriformes</taxon>
        <taxon>Sylvioidea</taxon>
        <taxon>Hirundinidae</taxon>
        <taxon>Hirundo</taxon>
    </lineage>
</organism>
<evidence type="ECO:0008006" key="9">
    <source>
        <dbReference type="Google" id="ProtNLM"/>
    </source>
</evidence>
<feature type="domain" description="VWFD" evidence="6">
    <location>
        <begin position="314"/>
        <end position="488"/>
    </location>
</feature>
<dbReference type="EMBL" id="QRBI01000159">
    <property type="protein sequence ID" value="RMB97556.1"/>
    <property type="molecule type" value="Genomic_DNA"/>
</dbReference>
<evidence type="ECO:0000259" key="6">
    <source>
        <dbReference type="PROSITE" id="PS51233"/>
    </source>
</evidence>
<dbReference type="InterPro" id="IPR003886">
    <property type="entry name" value="NIDO_dom"/>
</dbReference>
<dbReference type="InterPro" id="IPR052749">
    <property type="entry name" value="Alpha-tectorin"/>
</dbReference>
<feature type="domain" description="VWFD" evidence="6">
    <location>
        <begin position="1"/>
        <end position="107"/>
    </location>
</feature>
<dbReference type="PROSITE" id="PS51233">
    <property type="entry name" value="VWFD"/>
    <property type="match status" value="3"/>
</dbReference>
<evidence type="ECO:0000256" key="4">
    <source>
        <dbReference type="SAM" id="MobiDB-lite"/>
    </source>
</evidence>
<evidence type="ECO:0000256" key="1">
    <source>
        <dbReference type="ARBA" id="ARBA00004370"/>
    </source>
</evidence>
<name>A0A3M0JRS8_HIRRU</name>
<dbReference type="STRING" id="333673.A0A3M0JRS8"/>
<dbReference type="PROSITE" id="PS51220">
    <property type="entry name" value="NIDO"/>
    <property type="match status" value="1"/>
</dbReference>
<feature type="domain" description="VWFD" evidence="6">
    <location>
        <begin position="587"/>
        <end position="755"/>
    </location>
</feature>
<reference evidence="7 8" key="1">
    <citation type="submission" date="2018-07" db="EMBL/GenBank/DDBJ databases">
        <title>A high quality draft genome assembly of the barn swallow (H. rustica rustica).</title>
        <authorList>
            <person name="Formenti G."/>
            <person name="Chiara M."/>
            <person name="Poveda L."/>
            <person name="Francoijs K.-J."/>
            <person name="Bonisoli-Alquati A."/>
            <person name="Canova L."/>
            <person name="Gianfranceschi L."/>
            <person name="Horner D.S."/>
            <person name="Saino N."/>
        </authorList>
    </citation>
    <scope>NUCLEOTIDE SEQUENCE [LARGE SCALE GENOMIC DNA]</scope>
    <source>
        <strain evidence="7">Chelidonia</strain>
        <tissue evidence="7">Blood</tissue>
    </source>
</reference>
<dbReference type="InterPro" id="IPR014853">
    <property type="entry name" value="VWF/SSPO/ZAN-like_Cys-rich_dom"/>
</dbReference>
<feature type="region of interest" description="Disordered" evidence="4">
    <location>
        <begin position="980"/>
        <end position="1022"/>
    </location>
</feature>
<proteinExistence type="predicted"/>
<sequence>MVGHRQVSGEVTLLPVLLADGKVWVCPSGLCVALKTDFSLRVSYDWNWHLLIDLPSSYFCHVHGLCGNFNFKPLDDIPEAGDNTIANVTWTKSWKSADSEANDPICWDYCDGACPACDEEKKELYGGNHYCGSIKKSFQVPFRSCHNIVKPHDFYCNCQLDLCLSNGVRWILCQVLETYAAMCRKHGAMVHDWRTPSGCPLPCPENSHYELCGNAFSDWDNPATCDQPCLETCACNTSHVLSGGQCMLMSRCGCTRDGQYYRPGEEFWGDNTCCSRCRCDMELGMVVCEDSGCKLGEVCTVVKGMRWCMANSRSICVATGDPHYNTFDRRRYDFMGICVYQLAGLCSTDPTLIPFAVTVENNHHGSHLVSFTKVVTMEVYNMTLRQEHSQKVKINGVLLDLPFTHNQLLQVSICGVHGFITTDVGITVTFDWYSYARIIIPNTYASAVCGLCGNTNGNPHDNFVTRDGHSADETHLEDSWKLERDEPEKELEPITVALKQEDMHVQQVMVMAHRVTVVMDRGQQWEVTVNGERHLLPLWLHGEAVGEAQVGSHWLLQVQEGPKILYDGNVHTCSFRDGTRTCIVHPGRCALSPATLLVTFDRVTGATLATGIYVVASMCDPWDPALFRLLGDIRDIGDQLAVVALHLFTPHSLITMQRNRKVWGPHPLPLELLGPLTITEMHTTLWISQTPGFLVELGATRVTVEVPREARATLCGLCGDYGGATSNDLRGLDGTVTIGVRALAEAWRVPDFTQVNNNGVVSFGTMVPEFTPQPFPLPGHRPFVAPYWADVDTRLGGDVFYRQSRDPQLLARLAQDLAPAVPPGDPPPQPTWAFVATWDHVAYFGAASDKVNTFQAVLASDGTTCFVLLNYGDLQWTTGIANQGDPHTGLGGIPAQVETQRGTGDIRHGDIPVQMRTVQGMGDTGLGGILSLRRAGFNSGDDVHYYNVPGSRTPAVQSLSHRSNVGVPGRWAFRIDHFEATEGPPETPSTLSKTPKAPWSSFAPRNTPSVFPNPPRTTEKQVYVCGE</sequence>
<dbReference type="SUPFAM" id="SSF57567">
    <property type="entry name" value="Serine protease inhibitors"/>
    <property type="match status" value="1"/>
</dbReference>
<dbReference type="Pfam" id="PF06119">
    <property type="entry name" value="NIDO"/>
    <property type="match status" value="2"/>
</dbReference>
<dbReference type="AlphaFoldDB" id="A0A3M0JRS8"/>
<keyword evidence="3" id="KW-1015">Disulfide bond</keyword>
<evidence type="ECO:0000313" key="8">
    <source>
        <dbReference type="Proteomes" id="UP000269221"/>
    </source>
</evidence>
<dbReference type="Pfam" id="PF00094">
    <property type="entry name" value="VWD"/>
    <property type="match status" value="3"/>
</dbReference>
<evidence type="ECO:0000256" key="3">
    <source>
        <dbReference type="ARBA" id="ARBA00023157"/>
    </source>
</evidence>
<dbReference type="Proteomes" id="UP000269221">
    <property type="component" value="Unassembled WGS sequence"/>
</dbReference>
<evidence type="ECO:0000313" key="7">
    <source>
        <dbReference type="EMBL" id="RMB97556.1"/>
    </source>
</evidence>
<dbReference type="SMART" id="SM00539">
    <property type="entry name" value="NIDO"/>
    <property type="match status" value="1"/>
</dbReference>
<dbReference type="OrthoDB" id="9972657at2759"/>
<dbReference type="InterPro" id="IPR001846">
    <property type="entry name" value="VWF_type-D"/>
</dbReference>
<dbReference type="GO" id="GO:0016020">
    <property type="term" value="C:membrane"/>
    <property type="evidence" value="ECO:0007669"/>
    <property type="project" value="UniProtKB-SubCell"/>
</dbReference>